<name>A0A5B9EIL6_9BACT</name>
<sequence length="403" mass="44519">MTPDQLQPSSFDRYPPLARGFAVEHLALLRQLPLTVCPSFLAQIADLDTRFPIERKTLAWQCDSLAALPQEKRDALLAPLRAIAMAPELEKIDWVNSPAVFVERLSAHLWSTGQINGFHDASRELFAAIPDQPNEATRLALIVVGQGANTSRASILSKLARKGVRLNGVNPSTAQQQLLEAFAKHATKEKEAYAHWYVDGGQPWVLPESVRASAVQVSYPQLAPLRKRVLERMQSILNTNQANAEKMRSDLAAIAPNELLSGQVASDPILQRFYTELFTSGSGTQIFSTSFVQWAGRELARRAQPHTVLLRYTPRQRHRGFNEMVSDPESKSLDPEGSLVDAEMDAYYNWIEMGRIAAPGKLTVLAWVEGSSKAVMVSPKTKPNTISNQAVTIEQALASFAVV</sequence>
<dbReference type="AlphaFoldDB" id="A0A5B9EIL6"/>
<organism evidence="1 2">
    <name type="scientific">Terriglobus albidus</name>
    <dbReference type="NCBI Taxonomy" id="1592106"/>
    <lineage>
        <taxon>Bacteria</taxon>
        <taxon>Pseudomonadati</taxon>
        <taxon>Acidobacteriota</taxon>
        <taxon>Terriglobia</taxon>
        <taxon>Terriglobales</taxon>
        <taxon>Acidobacteriaceae</taxon>
        <taxon>Terriglobus</taxon>
    </lineage>
</organism>
<dbReference type="EMBL" id="CP042806">
    <property type="protein sequence ID" value="QEE30237.1"/>
    <property type="molecule type" value="Genomic_DNA"/>
</dbReference>
<dbReference type="RefSeq" id="WP_147649506.1">
    <property type="nucleotide sequence ID" value="NZ_CP042806.1"/>
</dbReference>
<proteinExistence type="predicted"/>
<reference evidence="1 2" key="1">
    <citation type="submission" date="2019-08" db="EMBL/GenBank/DDBJ databases">
        <title>Complete genome sequence of Terriglobus albidus strain ORNL.</title>
        <authorList>
            <person name="Podar M."/>
        </authorList>
    </citation>
    <scope>NUCLEOTIDE SEQUENCE [LARGE SCALE GENOMIC DNA]</scope>
    <source>
        <strain evidence="1 2">ORNL</strain>
    </source>
</reference>
<accession>A0A5B9EIL6</accession>
<keyword evidence="2" id="KW-1185">Reference proteome</keyword>
<dbReference type="OrthoDB" id="111758at2"/>
<protein>
    <submittedName>
        <fullName evidence="1">Uncharacterized protein</fullName>
    </submittedName>
</protein>
<dbReference type="Proteomes" id="UP000321820">
    <property type="component" value="Chromosome"/>
</dbReference>
<dbReference type="KEGG" id="talb:FTW19_20995"/>
<evidence type="ECO:0000313" key="1">
    <source>
        <dbReference type="EMBL" id="QEE30237.1"/>
    </source>
</evidence>
<evidence type="ECO:0000313" key="2">
    <source>
        <dbReference type="Proteomes" id="UP000321820"/>
    </source>
</evidence>
<gene>
    <name evidence="1" type="ORF">FTW19_20995</name>
</gene>